<keyword evidence="5" id="KW-1185">Reference proteome</keyword>
<dbReference type="Gene3D" id="3.40.50.300">
    <property type="entry name" value="P-loop containing nucleotide triphosphate hydrolases"/>
    <property type="match status" value="1"/>
</dbReference>
<dbReference type="AlphaFoldDB" id="A0A1K1T1B0"/>
<dbReference type="OrthoDB" id="9781481at2"/>
<dbReference type="GO" id="GO:0016887">
    <property type="term" value="F:ATP hydrolysis activity"/>
    <property type="evidence" value="ECO:0007669"/>
    <property type="project" value="InterPro"/>
</dbReference>
<proteinExistence type="predicted"/>
<sequence length="891" mass="101927">MNQTNIKAFVEQYSTFKTSEAYKQRMAQKTIVPVFRAIIWEVLKNEMLTNQHLTDLIQIFKFNCSNENFDNKLGALIADESVRKKLSEQAYKIGESGYTNAGKTGISGLSSKQLLVIRQFLLDAYKIKSKQDAIDLCNAFDNKNIPQVKKGIYSPWLYYINPEMFPIVNNSHQNFKKWLGLSNYYPTSIQEYHEINSLIQETDFGGLDYFAHHLSKDGKLNLRRVHYLNGSRLYKISHGVFVKRTDFVKSGIIKVLEQNNWISLSRYTGKGAGEAFEHDLKIGDFVYLCYGGDKMIAVAKVISDAKPFNDEYAALLGDEEEEWIYREIEPLYFPVDSNISGLKSFRSQTMPSGNSTFWEIKPGDLDYLNENLFIPKMNLEFLKSKDETSESNGDERDDQNFKIMFLNTILFGPPGTGKTFHSVSHSVAIVENKGIDSILAEDREEVKRRFDLYTKDGQIVFCTFHQSMNYEDFIEGIKPIEPTSEGEQLYYAVEDGIFKKICTEASFSYVRKTANAETEKVLDFSAEYDNFLDSINEQFSKGKKIELPTRSGGKLTVEGVSDRNNIWVRHIDGNRPYTVSKRRLAKLSQAFPALNDVTNINKQFRTEIGGSNSSAYWSILNAIRKRSSDLNDKSNNTIVGKEYSYEDKKEIIESLTAENYNVENQKRFVLIIDEINRGNVSNIFGELITLIEDDKRLGKDEALKAKLPYSKDSFGVPPNIYIIGTMNTADRSIEALDTALRRRFSFVPKMPEESTLGLTTDGIDLSKILQTINTRLRVLKDNDHTIGHAWFWNVTDIKGLKKIYDNKILPLLQEYFYNDYEKLGLVLGDAFFKKQMQINSNIFASFSGGNSLAGQYDQSWQFELKSGVELSIADFKSLEIQINTLLFDEDE</sequence>
<reference evidence="2 4" key="1">
    <citation type="submission" date="2016-11" db="EMBL/GenBank/DDBJ databases">
        <authorList>
            <person name="Jaros S."/>
            <person name="Januszkiewicz K."/>
            <person name="Wedrychowicz H."/>
        </authorList>
    </citation>
    <scope>NUCLEOTIDE SEQUENCE [LARGE SCALE GENOMIC DNA]</scope>
    <source>
        <strain evidence="2 4">DSM 784</strain>
    </source>
</reference>
<protein>
    <submittedName>
        <fullName evidence="2">AAA domain (Dynein-related subfamily)</fullName>
    </submittedName>
    <submittedName>
        <fullName evidence="3">AAA family ATPase</fullName>
    </submittedName>
</protein>
<dbReference type="STRING" id="1004.SAMN05661012_06604"/>
<reference evidence="3 5" key="2">
    <citation type="submission" date="2023-11" db="EMBL/GenBank/DDBJ databases">
        <title>MicrobeMod: A computational toolkit for identifying prokaryotic methylation and restriction-modification with nanopore sequencing.</title>
        <authorList>
            <person name="Crits-Christoph A."/>
            <person name="Kang S.C."/>
            <person name="Lee H."/>
            <person name="Ostrov N."/>
        </authorList>
    </citation>
    <scope>NUCLEOTIDE SEQUENCE [LARGE SCALE GENOMIC DNA]</scope>
    <source>
        <strain evidence="3 5">ATCC 23090</strain>
    </source>
</reference>
<dbReference type="InterPro" id="IPR052934">
    <property type="entry name" value="Methyl-DNA_Rec/Restrict_Enz"/>
</dbReference>
<accession>A0A1K1T1B0</accession>
<evidence type="ECO:0000313" key="4">
    <source>
        <dbReference type="Proteomes" id="UP000183788"/>
    </source>
</evidence>
<dbReference type="EMBL" id="CP140154">
    <property type="protein sequence ID" value="WQG86871.1"/>
    <property type="molecule type" value="Genomic_DNA"/>
</dbReference>
<name>A0A1K1T1B0_9BACT</name>
<feature type="domain" description="ATPase dynein-related AAA" evidence="1">
    <location>
        <begin position="665"/>
        <end position="744"/>
    </location>
</feature>
<dbReference type="GO" id="GO:0005524">
    <property type="term" value="F:ATP binding"/>
    <property type="evidence" value="ECO:0007669"/>
    <property type="project" value="InterPro"/>
</dbReference>
<evidence type="ECO:0000313" key="3">
    <source>
        <dbReference type="EMBL" id="WQG86871.1"/>
    </source>
</evidence>
<dbReference type="Proteomes" id="UP001326715">
    <property type="component" value="Chromosome"/>
</dbReference>
<dbReference type="EMBL" id="FPIZ01000048">
    <property type="protein sequence ID" value="SFW90384.1"/>
    <property type="molecule type" value="Genomic_DNA"/>
</dbReference>
<dbReference type="SUPFAM" id="SSF52540">
    <property type="entry name" value="P-loop containing nucleoside triphosphate hydrolases"/>
    <property type="match status" value="1"/>
</dbReference>
<dbReference type="InterPro" id="IPR011704">
    <property type="entry name" value="ATPase_dyneun-rel_AAA"/>
</dbReference>
<dbReference type="InterPro" id="IPR027417">
    <property type="entry name" value="P-loop_NTPase"/>
</dbReference>
<dbReference type="PANTHER" id="PTHR37291">
    <property type="entry name" value="5-METHYLCYTOSINE-SPECIFIC RESTRICTION ENZYME B"/>
    <property type="match status" value="1"/>
</dbReference>
<organism evidence="2 4">
    <name type="scientific">Chitinophaga sancti</name>
    <dbReference type="NCBI Taxonomy" id="1004"/>
    <lineage>
        <taxon>Bacteria</taxon>
        <taxon>Pseudomonadati</taxon>
        <taxon>Bacteroidota</taxon>
        <taxon>Chitinophagia</taxon>
        <taxon>Chitinophagales</taxon>
        <taxon>Chitinophagaceae</taxon>
        <taxon>Chitinophaga</taxon>
    </lineage>
</organism>
<evidence type="ECO:0000313" key="2">
    <source>
        <dbReference type="EMBL" id="SFW90384.1"/>
    </source>
</evidence>
<dbReference type="Pfam" id="PF07728">
    <property type="entry name" value="AAA_5"/>
    <property type="match status" value="1"/>
</dbReference>
<dbReference type="PANTHER" id="PTHR37291:SF1">
    <property type="entry name" value="TYPE IV METHYL-DIRECTED RESTRICTION ENZYME ECOKMCRB SUBUNIT"/>
    <property type="match status" value="1"/>
</dbReference>
<evidence type="ECO:0000313" key="5">
    <source>
        <dbReference type="Proteomes" id="UP001326715"/>
    </source>
</evidence>
<evidence type="ECO:0000259" key="1">
    <source>
        <dbReference type="Pfam" id="PF07728"/>
    </source>
</evidence>
<dbReference type="Proteomes" id="UP000183788">
    <property type="component" value="Unassembled WGS sequence"/>
</dbReference>
<gene>
    <name evidence="2" type="ORF">SAMN05661012_06604</name>
    <name evidence="3" type="ORF">SR876_18290</name>
</gene>
<dbReference type="RefSeq" id="WP_083571928.1">
    <property type="nucleotide sequence ID" value="NZ_CP139972.1"/>
</dbReference>